<evidence type="ECO:0000313" key="19">
    <source>
        <dbReference type="EMBL" id="MCE2597044.1"/>
    </source>
</evidence>
<gene>
    <name evidence="15 19" type="primary">recB</name>
    <name evidence="19" type="ORF">K6Y31_19900</name>
</gene>
<dbReference type="InterPro" id="IPR014016">
    <property type="entry name" value="UvrD-like_ATP-bd"/>
</dbReference>
<evidence type="ECO:0000259" key="17">
    <source>
        <dbReference type="PROSITE" id="PS51198"/>
    </source>
</evidence>
<comment type="miscellaneous">
    <text evidence="15">In the RecBCD complex, RecB has a slow 3'-5' helicase, an exonuclease activity and loads RecA onto ssDNA, RecD has a fast 5'-3' helicase activity, while RecC stimulates the ATPase and processivity of the RecB helicase and contributes to recognition of the Chi site.</text>
</comment>
<feature type="domain" description="UvrD-like helicase ATP-binding" evidence="17">
    <location>
        <begin position="1"/>
        <end position="448"/>
    </location>
</feature>
<comment type="domain">
    <text evidence="15">The C-terminal domain has nuclease activity and interacts with RecD. It interacts with RecA, facilitating its loading onto ssDNA.</text>
</comment>
<dbReference type="Gene3D" id="3.40.50.300">
    <property type="entry name" value="P-loop containing nucleotide triphosphate hydrolases"/>
    <property type="match status" value="2"/>
</dbReference>
<dbReference type="InterPro" id="IPR014017">
    <property type="entry name" value="DNA_helicase_UvrD-like_C"/>
</dbReference>
<dbReference type="EC" id="3.1.11.5" evidence="15"/>
<feature type="domain" description="UvrD-like helicase C-terminal" evidence="18">
    <location>
        <begin position="479"/>
        <end position="748"/>
    </location>
</feature>
<evidence type="ECO:0000256" key="7">
    <source>
        <dbReference type="ARBA" id="ARBA00022839"/>
    </source>
</evidence>
<dbReference type="RefSeq" id="WP_233054789.1">
    <property type="nucleotide sequence ID" value="NZ_JAIMJA010000030.1"/>
</dbReference>
<evidence type="ECO:0000256" key="4">
    <source>
        <dbReference type="ARBA" id="ARBA00022763"/>
    </source>
</evidence>
<comment type="similarity">
    <text evidence="15">Belongs to the helicase family. UvrD subfamily.</text>
</comment>
<keyword evidence="6 15" id="KW-0347">Helicase</keyword>
<keyword evidence="1 15" id="KW-0540">Nuclease</keyword>
<dbReference type="InterPro" id="IPR004586">
    <property type="entry name" value="RecB"/>
</dbReference>
<evidence type="ECO:0000256" key="8">
    <source>
        <dbReference type="ARBA" id="ARBA00022840"/>
    </source>
</evidence>
<comment type="domain">
    <text evidence="15">The N-terminal DNA-binding domain is a ssDNA-dependent ATPase and has ATP-dependent 3'-5' helicase function. This domain interacts with RecC.</text>
</comment>
<comment type="subunit">
    <text evidence="15">Heterotrimer of RecB, RecC and RecD. All subunits contribute to DNA-binding. Interacts with RecA.</text>
</comment>
<name>A0ABS8WDC8_9GAMM</name>
<feature type="binding site" evidence="16">
    <location>
        <begin position="20"/>
        <end position="27"/>
    </location>
    <ligand>
        <name>ATP</name>
        <dbReference type="ChEBI" id="CHEBI:30616"/>
    </ligand>
</feature>
<keyword evidence="20" id="KW-1185">Reference proteome</keyword>
<evidence type="ECO:0000256" key="3">
    <source>
        <dbReference type="ARBA" id="ARBA00022741"/>
    </source>
</evidence>
<feature type="binding site" evidence="15">
    <location>
        <position position="1080"/>
    </location>
    <ligand>
        <name>Mg(2+)</name>
        <dbReference type="ChEBI" id="CHEBI:18420"/>
    </ligand>
</feature>
<keyword evidence="9 15" id="KW-0460">Magnesium</keyword>
<dbReference type="HAMAP" id="MF_01485">
    <property type="entry name" value="RecB"/>
    <property type="match status" value="1"/>
</dbReference>
<comment type="function">
    <text evidence="15">A helicase/nuclease that prepares dsDNA breaks (DSB) for recombinational DNA repair. Binds to DSBs and unwinds DNA via a highly rapid and processive ATP-dependent bidirectional helicase activity. Unwinds dsDNA until it encounters a Chi (crossover hotspot instigator) sequence from the 3' direction. Cuts ssDNA a few nucleotides 3' to the Chi site. The properties and activities of the enzyme are changed at Chi. The Chi-altered holoenzyme produces a long 3'-ssDNA overhang and facilitates RecA-binding to the ssDNA for homologous DNA recombination and repair. Holoenzyme degrades any linearized DNA that is unable to undergo homologous recombination. In the holoenzyme this subunit contributes ATPase, 3'-5' helicase, exonuclease activity and loads RecA onto ssDNA.</text>
</comment>
<dbReference type="EC" id="5.6.2.4" evidence="15"/>
<proteinExistence type="inferred from homology"/>
<accession>A0ABS8WDC8</accession>
<keyword evidence="12 15" id="KW-0413">Isomerase</keyword>
<dbReference type="Gene3D" id="1.10.486.10">
    <property type="entry name" value="PCRA, domain 4"/>
    <property type="match status" value="1"/>
</dbReference>
<dbReference type="PANTHER" id="PTHR11070">
    <property type="entry name" value="UVRD / RECB / PCRA DNA HELICASE FAMILY MEMBER"/>
    <property type="match status" value="1"/>
</dbReference>
<keyword evidence="3 15" id="KW-0547">Nucleotide-binding</keyword>
<evidence type="ECO:0000256" key="5">
    <source>
        <dbReference type="ARBA" id="ARBA00022801"/>
    </source>
</evidence>
<evidence type="ECO:0000256" key="12">
    <source>
        <dbReference type="ARBA" id="ARBA00023235"/>
    </source>
</evidence>
<evidence type="ECO:0000256" key="15">
    <source>
        <dbReference type="HAMAP-Rule" id="MF_01485"/>
    </source>
</evidence>
<dbReference type="Pfam" id="PF13361">
    <property type="entry name" value="UvrD_C"/>
    <property type="match status" value="1"/>
</dbReference>
<evidence type="ECO:0000256" key="10">
    <source>
        <dbReference type="ARBA" id="ARBA00023125"/>
    </source>
</evidence>
<keyword evidence="11 15" id="KW-0234">DNA repair</keyword>
<dbReference type="InterPro" id="IPR011335">
    <property type="entry name" value="Restrct_endonuc-II-like"/>
</dbReference>
<dbReference type="PANTHER" id="PTHR11070:SF23">
    <property type="entry name" value="RECBCD ENZYME SUBUNIT RECB"/>
    <property type="match status" value="1"/>
</dbReference>
<comment type="cofactor">
    <cofactor evidence="15">
        <name>Mg(2+)</name>
        <dbReference type="ChEBI" id="CHEBI:18420"/>
    </cofactor>
    <text evidence="15">Binds 1 Mg(2+) ion per subunit.</text>
</comment>
<evidence type="ECO:0000256" key="2">
    <source>
        <dbReference type="ARBA" id="ARBA00022723"/>
    </source>
</evidence>
<dbReference type="CDD" id="cd22352">
    <property type="entry name" value="RecB_C-like"/>
    <property type="match status" value="1"/>
</dbReference>
<feature type="region of interest" description="DNA-binding and helicase activity, interacts with RecC" evidence="15">
    <location>
        <begin position="1"/>
        <end position="855"/>
    </location>
</feature>
<evidence type="ECO:0000256" key="14">
    <source>
        <dbReference type="ARBA" id="ARBA00048988"/>
    </source>
</evidence>
<dbReference type="InterPro" id="IPR038726">
    <property type="entry name" value="PDDEXK_AddAB-type"/>
</dbReference>
<dbReference type="InterPro" id="IPR000212">
    <property type="entry name" value="DNA_helicase_UvrD/REP"/>
</dbReference>
<dbReference type="Gene3D" id="1.10.3170.10">
    <property type="entry name" value="Recbcd, chain B, domain 2"/>
    <property type="match status" value="1"/>
</dbReference>
<keyword evidence="8 15" id="KW-0067">ATP-binding</keyword>
<keyword evidence="7 15" id="KW-0269">Exonuclease</keyword>
<dbReference type="InterPro" id="IPR027417">
    <property type="entry name" value="P-loop_NTPase"/>
</dbReference>
<feature type="region of interest" description="Nuclease activity, interacts with RecD and RecA" evidence="15">
    <location>
        <begin position="903"/>
        <end position="1177"/>
    </location>
</feature>
<dbReference type="Proteomes" id="UP001201273">
    <property type="component" value="Unassembled WGS sequence"/>
</dbReference>
<comment type="catalytic activity">
    <reaction evidence="13 15">
        <text>Couples ATP hydrolysis with the unwinding of duplex DNA by translocating in the 3'-5' direction.</text>
        <dbReference type="EC" id="5.6.2.4"/>
    </reaction>
</comment>
<dbReference type="SUPFAM" id="SSF52980">
    <property type="entry name" value="Restriction endonuclease-like"/>
    <property type="match status" value="1"/>
</dbReference>
<keyword evidence="2 15" id="KW-0479">Metal-binding</keyword>
<comment type="catalytic activity">
    <reaction evidence="14 15">
        <text>ATP + H2O = ADP + phosphate + H(+)</text>
        <dbReference type="Rhea" id="RHEA:13065"/>
        <dbReference type="ChEBI" id="CHEBI:15377"/>
        <dbReference type="ChEBI" id="CHEBI:15378"/>
        <dbReference type="ChEBI" id="CHEBI:30616"/>
        <dbReference type="ChEBI" id="CHEBI:43474"/>
        <dbReference type="ChEBI" id="CHEBI:456216"/>
        <dbReference type="EC" id="5.6.2.4"/>
    </reaction>
</comment>
<keyword evidence="10 15" id="KW-0238">DNA-binding</keyword>
<dbReference type="GO" id="GO:0008854">
    <property type="term" value="F:exodeoxyribonuclease V activity"/>
    <property type="evidence" value="ECO:0007669"/>
    <property type="project" value="UniProtKB-EC"/>
</dbReference>
<dbReference type="Pfam" id="PF12705">
    <property type="entry name" value="PDDEXK_1"/>
    <property type="match status" value="1"/>
</dbReference>
<organism evidence="19 20">
    <name type="scientific">Motilimonas cestriensis</name>
    <dbReference type="NCBI Taxonomy" id="2742685"/>
    <lineage>
        <taxon>Bacteria</taxon>
        <taxon>Pseudomonadati</taxon>
        <taxon>Pseudomonadota</taxon>
        <taxon>Gammaproteobacteria</taxon>
        <taxon>Alteromonadales</taxon>
        <taxon>Alteromonadales genera incertae sedis</taxon>
        <taxon>Motilimonas</taxon>
    </lineage>
</organism>
<evidence type="ECO:0000256" key="16">
    <source>
        <dbReference type="PROSITE-ProRule" id="PRU00560"/>
    </source>
</evidence>
<feature type="active site" description="For nuclease activity" evidence="15">
    <location>
        <position position="1080"/>
    </location>
</feature>
<evidence type="ECO:0000259" key="18">
    <source>
        <dbReference type="PROSITE" id="PS51217"/>
    </source>
</evidence>
<protein>
    <recommendedName>
        <fullName evidence="15">RecBCD enzyme subunit RecB</fullName>
        <ecNumber evidence="15">3.1.11.5</ecNumber>
        <ecNumber evidence="15">5.6.2.4</ecNumber>
    </recommendedName>
    <alternativeName>
        <fullName evidence="15">DNA 3'-5' helicase subunit RecB</fullName>
    </alternativeName>
    <alternativeName>
        <fullName evidence="15">Exonuclease V subunit RecB</fullName>
        <shortName evidence="15">ExoV subunit RecB</shortName>
    </alternativeName>
    <alternativeName>
        <fullName evidence="15">Helicase/nuclease RecBCD subunit RecB</fullName>
    </alternativeName>
</protein>
<dbReference type="InterPro" id="IPR011604">
    <property type="entry name" value="PDDEXK-like_dom_sf"/>
</dbReference>
<dbReference type="Pfam" id="PF00580">
    <property type="entry name" value="UvrD-helicase"/>
    <property type="match status" value="1"/>
</dbReference>
<evidence type="ECO:0000256" key="11">
    <source>
        <dbReference type="ARBA" id="ARBA00023204"/>
    </source>
</evidence>
<keyword evidence="4 15" id="KW-0227">DNA damage</keyword>
<dbReference type="PROSITE" id="PS51198">
    <property type="entry name" value="UVRD_HELICASE_ATP_BIND"/>
    <property type="match status" value="1"/>
</dbReference>
<dbReference type="NCBIfam" id="TIGR00609">
    <property type="entry name" value="recB"/>
    <property type="match status" value="1"/>
</dbReference>
<comment type="caution">
    <text evidence="19">The sequence shown here is derived from an EMBL/GenBank/DDBJ whole genome shotgun (WGS) entry which is preliminary data.</text>
</comment>
<evidence type="ECO:0000256" key="6">
    <source>
        <dbReference type="ARBA" id="ARBA00022806"/>
    </source>
</evidence>
<feature type="binding site" evidence="15">
    <location>
        <position position="1067"/>
    </location>
    <ligand>
        <name>Mg(2+)</name>
        <dbReference type="ChEBI" id="CHEBI:18420"/>
    </ligand>
</feature>
<dbReference type="SUPFAM" id="SSF52540">
    <property type="entry name" value="P-loop containing nucleoside triphosphate hydrolases"/>
    <property type="match status" value="1"/>
</dbReference>
<sequence>MAQQLDAITFPLHGPRLIEASAGTGKTYTIASLVLRLLLGHGDDTSRRNAPLTIDQILVVTFTEAATAELRDRIRQRIRQQRQFFIDGIAPDHDPVGQALLRDISEHQRAAQILQDAERQMDEAAVYTIHGFCQRMLKQHAFESGALFEAELIQDQSHLLYLAVVDYWRIHFYPLDVELSQVIYSIWPDPSALQGDLQGLLSKPNLTVLPALTDASLAEKHQQIIGQIKQVKAAWLEVGSDILGIISDSGVSKRSYSKKNLPNWFAAVTDWAQQDTIDYQISDKLNKFSQAELFNKTDKGAAPEHQVFVLIEDLLSAPLSIKEHALQQALKWVKARLSQAKQQTNELSFDDLLLNLGAALASPSGQLLAESIGQAYPVAMIDEFQDTDPIQYQIFHHIYGARTDAGWFMIGDPKQAIYGFRGADIFTYIQARREISDHYTLGHNYRSSASMINGVNQVFLHANKPFIYDQDISFQGVSYPEGKSAKQWLYDEQTLPALHIWLSEPEAGLLNKHDYQNQMALTCANQINRLLRASQQGRNYIKDAKGMIKAINAGSIAVLVRTGREAARVKQALSEQGIKSVYLSNRDSVFATPQGVDLYRVLAACLTPTDDRLLRAALSTSLFNYSAKALNKLFEDENAWEQKIAEFVDYHTRWQKQGVLVMIRELLSQQGISARLLGELNGERELTDLLHLAELLQQASFELEGQFALVRWYMEQINNANGNADEQQLRLESDQNLVQIVTIHKSKGLEYDFVFLPFVCNFRAETTALYHDEATGQQYIDLSRAPEHIVAADKERLAEDLRLLYVALTRSVHACYLGLAPLKSRIGKSPISDLHQSAIGYLIQQGQEMDLAGLKQQLTELAQRCPDIAISAPDDSPEPLYEEVKDSQARIAPAIFNGTIETNWWVTSYSALSRLHEHAPLPRKEELPVAVEVEAEEGKNVFSFYKGARAGTFLHTLFENIDFANADRQSLTELILQQLEQEGYEVEWLDVLVEWVEQVLAKDLGQGFALADLTQDKKLVEMEFYLPIAAISASPLNQLLLRFDPLSQQAGALKFNQVQGMLKGFIDLTFEHQGKYYVLDYKSNHLGNQLSDYHQQAMAQGMIAHRYDFQYQLYSLALHRFLRQRIPNYDYDQHFGGVYYLFLRGMQPGGDGVFFTKPDVNFINALDQLFAGEEVLC</sequence>
<dbReference type="PROSITE" id="PS51217">
    <property type="entry name" value="UVRD_HELICASE_CTER"/>
    <property type="match status" value="1"/>
</dbReference>
<comment type="catalytic activity">
    <reaction evidence="15">
        <text>Exonucleolytic cleavage (in the presence of ATP) in either 5'- to 3'- or 3'- to 5'-direction to yield 5'-phosphooligonucleotides.</text>
        <dbReference type="EC" id="3.1.11.5"/>
    </reaction>
</comment>
<reference evidence="19 20" key="1">
    <citation type="journal article" date="2022" name="Environ. Microbiol. Rep.">
        <title>Eco-phylogenetic analyses reveal divergent evolution of vitamin B12 metabolism in the marine bacterial family 'Psychromonadaceae'.</title>
        <authorList>
            <person name="Jin X."/>
            <person name="Yang Y."/>
            <person name="Cao H."/>
            <person name="Gao B."/>
            <person name="Zhao Z."/>
        </authorList>
    </citation>
    <scope>NUCLEOTIDE SEQUENCE [LARGE SCALE GENOMIC DNA]</scope>
    <source>
        <strain evidence="19 20">MKS20</strain>
    </source>
</reference>
<evidence type="ECO:0000313" key="20">
    <source>
        <dbReference type="Proteomes" id="UP001201273"/>
    </source>
</evidence>
<dbReference type="Gene3D" id="3.90.320.10">
    <property type="match status" value="1"/>
</dbReference>
<feature type="binding site" evidence="15">
    <location>
        <position position="955"/>
    </location>
    <ligand>
        <name>Mg(2+)</name>
        <dbReference type="ChEBI" id="CHEBI:18420"/>
    </ligand>
</feature>
<evidence type="ECO:0000256" key="13">
    <source>
        <dbReference type="ARBA" id="ARBA00034617"/>
    </source>
</evidence>
<evidence type="ECO:0000256" key="1">
    <source>
        <dbReference type="ARBA" id="ARBA00022722"/>
    </source>
</evidence>
<dbReference type="EMBL" id="JAIMJA010000030">
    <property type="protein sequence ID" value="MCE2597044.1"/>
    <property type="molecule type" value="Genomic_DNA"/>
</dbReference>
<evidence type="ECO:0000256" key="9">
    <source>
        <dbReference type="ARBA" id="ARBA00022842"/>
    </source>
</evidence>
<keyword evidence="5 15" id="KW-0378">Hydrolase</keyword>